<keyword evidence="2" id="KW-1185">Reference proteome</keyword>
<dbReference type="EnsemblPlants" id="evm.model.06.911">
    <property type="protein sequence ID" value="cds.evm.model.06.911"/>
    <property type="gene ID" value="evm.TU.06.911"/>
</dbReference>
<reference evidence="1" key="1">
    <citation type="submission" date="2018-11" db="EMBL/GenBank/DDBJ databases">
        <authorList>
            <person name="Grassa J C."/>
        </authorList>
    </citation>
    <scope>NUCLEOTIDE SEQUENCE [LARGE SCALE GENOMIC DNA]</scope>
</reference>
<dbReference type="AlphaFoldDB" id="A0A803Q0I4"/>
<name>A0A803Q0I4_CANSA</name>
<dbReference type="Proteomes" id="UP000596661">
    <property type="component" value="Chromosome 6"/>
</dbReference>
<sequence length="56" mass="6342">MEDELHRFRQLAQVAPIEQVLPPAPIPVVGNPGFIIPHRDSVFEHFVKLQPLTFLG</sequence>
<organism evidence="1 2">
    <name type="scientific">Cannabis sativa</name>
    <name type="common">Hemp</name>
    <name type="synonym">Marijuana</name>
    <dbReference type="NCBI Taxonomy" id="3483"/>
    <lineage>
        <taxon>Eukaryota</taxon>
        <taxon>Viridiplantae</taxon>
        <taxon>Streptophyta</taxon>
        <taxon>Embryophyta</taxon>
        <taxon>Tracheophyta</taxon>
        <taxon>Spermatophyta</taxon>
        <taxon>Magnoliopsida</taxon>
        <taxon>eudicotyledons</taxon>
        <taxon>Gunneridae</taxon>
        <taxon>Pentapetalae</taxon>
        <taxon>rosids</taxon>
        <taxon>fabids</taxon>
        <taxon>Rosales</taxon>
        <taxon>Cannabaceae</taxon>
        <taxon>Cannabis</taxon>
    </lineage>
</organism>
<evidence type="ECO:0000313" key="2">
    <source>
        <dbReference type="Proteomes" id="UP000596661"/>
    </source>
</evidence>
<proteinExistence type="predicted"/>
<dbReference type="Gramene" id="evm.model.06.911">
    <property type="protein sequence ID" value="cds.evm.model.06.911"/>
    <property type="gene ID" value="evm.TU.06.911"/>
</dbReference>
<evidence type="ECO:0000313" key="1">
    <source>
        <dbReference type="EnsemblPlants" id="cds.evm.model.06.911"/>
    </source>
</evidence>
<reference evidence="1" key="2">
    <citation type="submission" date="2021-03" db="UniProtKB">
        <authorList>
            <consortium name="EnsemblPlants"/>
        </authorList>
    </citation>
    <scope>IDENTIFICATION</scope>
</reference>
<protein>
    <submittedName>
        <fullName evidence="1">Uncharacterized protein</fullName>
    </submittedName>
</protein>
<accession>A0A803Q0I4</accession>
<dbReference type="EMBL" id="UZAU01000584">
    <property type="status" value="NOT_ANNOTATED_CDS"/>
    <property type="molecule type" value="Genomic_DNA"/>
</dbReference>